<comment type="caution">
    <text evidence="7">The sequence shown here is derived from an EMBL/GenBank/DDBJ whole genome shotgun (WGS) entry which is preliminary data.</text>
</comment>
<dbReference type="RefSeq" id="WP_272142311.1">
    <property type="nucleotide sequence ID" value="NZ_JAQNDM010000002.1"/>
</dbReference>
<dbReference type="Gene3D" id="3.40.50.2300">
    <property type="match status" value="2"/>
</dbReference>
<feature type="compositionally biased region" description="Pro residues" evidence="4">
    <location>
        <begin position="496"/>
        <end position="540"/>
    </location>
</feature>
<dbReference type="InterPro" id="IPR036641">
    <property type="entry name" value="HPT_dom_sf"/>
</dbReference>
<accession>A0ABT5DFF7</accession>
<reference evidence="7 8" key="1">
    <citation type="submission" date="2022-11" db="EMBL/GenBank/DDBJ databases">
        <title>Minimal conservation of predation-associated metabolite biosynthetic gene clusters underscores biosynthetic potential of Myxococcota including descriptions for ten novel species: Archangium lansinium sp. nov., Myxococcus landrumus sp. nov., Nannocystis bai.</title>
        <authorList>
            <person name="Ahearne A."/>
            <person name="Stevens C."/>
            <person name="Dowd S."/>
        </authorList>
    </citation>
    <scope>NUCLEOTIDE SEQUENCE [LARGE SCALE GENOMIC DNA]</scope>
    <source>
        <strain evidence="7 8">NCWAL01</strain>
    </source>
</reference>
<proteinExistence type="predicted"/>
<evidence type="ECO:0000256" key="2">
    <source>
        <dbReference type="PROSITE-ProRule" id="PRU00110"/>
    </source>
</evidence>
<sequence length="697" mass="74347">MPERGAADETALATIRSGFRATAPERLAQLRRHADAWKSQIPGAAAQFAQSSHTLRLTADSLGFSEVARIAGEMERLAEGESPPFAPNVLALLQSLADAFSQPPNQPYIPSQRARVLLRLPDTVLAGELVRALEALGLDTLTAASDEEAVRMLSSDRPVERIVVGPILMPTLRSALRALSAPPLLIQLVPAAEARGNGREGVDAVLAQGAPASVLAKEIAALQRTVPVRFRVLAVDDDSAVLASARAVLESAGMEVVTLSDARNLFSSLQRHHPDLLLLDVAMPSVDGLELLSQLRGEPAWRNLTIVFHTSRDTATERVRAFQLGVDDYLLKPVQPSELRVRLLAHLQRRTSLRTSSEKEATTGLANAHSLVRTLTRLLEASTSVPVSVALIRFSRSDAASEHASRLSARLRPSDVLARWDERTLALARPGEEARSTLSFLQVPPGLGDAQVGVADSRAQPGSGAQALLVAAELNVGKGLDRSAPAARGDVSPSAPLRPSPPPGVSSPLTRPPIPRSETLPPIPPRPPPPLTPLRPAPQPPRDEGGPSMSSRPPPAAAPVTARLEPGAGAAPRSRRILVADDEPALRRVLQRLLEQEGYVVETAEDGEEALTRLLNPSLTPVDLLLLDVHMPRRSGIDVLRALRENASPVRALVLSARVRDGDVVNLLGEGAADFVAKPFSIHTLLARVSRLLAKSA</sequence>
<evidence type="ECO:0000259" key="6">
    <source>
        <dbReference type="PROSITE" id="PS50894"/>
    </source>
</evidence>
<organism evidence="7 8">
    <name type="scientific">Stigmatella ashevillensis</name>
    <dbReference type="NCBI Taxonomy" id="2995309"/>
    <lineage>
        <taxon>Bacteria</taxon>
        <taxon>Pseudomonadati</taxon>
        <taxon>Myxococcota</taxon>
        <taxon>Myxococcia</taxon>
        <taxon>Myxococcales</taxon>
        <taxon>Cystobacterineae</taxon>
        <taxon>Archangiaceae</taxon>
        <taxon>Stigmatella</taxon>
    </lineage>
</organism>
<dbReference type="Pfam" id="PF00072">
    <property type="entry name" value="Response_reg"/>
    <property type="match status" value="2"/>
</dbReference>
<feature type="modified residue" description="4-aspartylphosphate" evidence="3">
    <location>
        <position position="628"/>
    </location>
</feature>
<gene>
    <name evidence="7" type="ORF">POL68_27460</name>
</gene>
<dbReference type="Pfam" id="PF01627">
    <property type="entry name" value="Hpt"/>
    <property type="match status" value="1"/>
</dbReference>
<dbReference type="PANTHER" id="PTHR44591">
    <property type="entry name" value="STRESS RESPONSE REGULATOR PROTEIN 1"/>
    <property type="match status" value="1"/>
</dbReference>
<dbReference type="EMBL" id="JAQNDM010000002">
    <property type="protein sequence ID" value="MDC0712236.1"/>
    <property type="molecule type" value="Genomic_DNA"/>
</dbReference>
<dbReference type="PANTHER" id="PTHR44591:SF3">
    <property type="entry name" value="RESPONSE REGULATORY DOMAIN-CONTAINING PROTEIN"/>
    <property type="match status" value="1"/>
</dbReference>
<keyword evidence="8" id="KW-1185">Reference proteome</keyword>
<evidence type="ECO:0000259" key="5">
    <source>
        <dbReference type="PROSITE" id="PS50110"/>
    </source>
</evidence>
<dbReference type="SUPFAM" id="SSF52172">
    <property type="entry name" value="CheY-like"/>
    <property type="match status" value="2"/>
</dbReference>
<dbReference type="InterPro" id="IPR011006">
    <property type="entry name" value="CheY-like_superfamily"/>
</dbReference>
<dbReference type="SUPFAM" id="SSF47226">
    <property type="entry name" value="Histidine-containing phosphotransfer domain, HPT domain"/>
    <property type="match status" value="1"/>
</dbReference>
<evidence type="ECO:0000256" key="4">
    <source>
        <dbReference type="SAM" id="MobiDB-lite"/>
    </source>
</evidence>
<evidence type="ECO:0000313" key="8">
    <source>
        <dbReference type="Proteomes" id="UP001221838"/>
    </source>
</evidence>
<name>A0ABT5DFF7_9BACT</name>
<protein>
    <submittedName>
        <fullName evidence="7">Response regulator</fullName>
    </submittedName>
</protein>
<dbReference type="InterPro" id="IPR008207">
    <property type="entry name" value="Sig_transdc_His_kin_Hpt_dom"/>
</dbReference>
<feature type="domain" description="Response regulatory" evidence="5">
    <location>
        <begin position="231"/>
        <end position="347"/>
    </location>
</feature>
<feature type="domain" description="Response regulatory" evidence="5">
    <location>
        <begin position="576"/>
        <end position="693"/>
    </location>
</feature>
<dbReference type="Proteomes" id="UP001221838">
    <property type="component" value="Unassembled WGS sequence"/>
</dbReference>
<feature type="domain" description="HPt" evidence="6">
    <location>
        <begin position="8"/>
        <end position="107"/>
    </location>
</feature>
<dbReference type="Gene3D" id="1.20.120.160">
    <property type="entry name" value="HPT domain"/>
    <property type="match status" value="1"/>
</dbReference>
<dbReference type="PROSITE" id="PS50110">
    <property type="entry name" value="RESPONSE_REGULATORY"/>
    <property type="match status" value="2"/>
</dbReference>
<feature type="modified residue" description="Phosphohistidine" evidence="2">
    <location>
        <position position="53"/>
    </location>
</feature>
<evidence type="ECO:0000313" key="7">
    <source>
        <dbReference type="EMBL" id="MDC0712236.1"/>
    </source>
</evidence>
<dbReference type="InterPro" id="IPR001789">
    <property type="entry name" value="Sig_transdc_resp-reg_receiver"/>
</dbReference>
<dbReference type="CDD" id="cd17574">
    <property type="entry name" value="REC_OmpR"/>
    <property type="match status" value="2"/>
</dbReference>
<dbReference type="SMART" id="SM00448">
    <property type="entry name" value="REC"/>
    <property type="match status" value="2"/>
</dbReference>
<feature type="region of interest" description="Disordered" evidence="4">
    <location>
        <begin position="481"/>
        <end position="576"/>
    </location>
</feature>
<evidence type="ECO:0000256" key="3">
    <source>
        <dbReference type="PROSITE-ProRule" id="PRU00169"/>
    </source>
</evidence>
<dbReference type="PROSITE" id="PS50894">
    <property type="entry name" value="HPT"/>
    <property type="match status" value="1"/>
</dbReference>
<feature type="modified residue" description="4-aspartylphosphate" evidence="3">
    <location>
        <position position="280"/>
    </location>
</feature>
<keyword evidence="1 3" id="KW-0597">Phosphoprotein</keyword>
<evidence type="ECO:0000256" key="1">
    <source>
        <dbReference type="ARBA" id="ARBA00022553"/>
    </source>
</evidence>
<dbReference type="InterPro" id="IPR050595">
    <property type="entry name" value="Bact_response_regulator"/>
</dbReference>